<dbReference type="Proteomes" id="UP000789831">
    <property type="component" value="Unassembled WGS sequence"/>
</dbReference>
<accession>A0A9N9G2Z6</accession>
<evidence type="ECO:0000256" key="1">
    <source>
        <dbReference type="SAM" id="MobiDB-lite"/>
    </source>
</evidence>
<name>A0A9N9G2Z6_9GLOM</name>
<reference evidence="2" key="1">
    <citation type="submission" date="2021-06" db="EMBL/GenBank/DDBJ databases">
        <authorList>
            <person name="Kallberg Y."/>
            <person name="Tangrot J."/>
            <person name="Rosling A."/>
        </authorList>
    </citation>
    <scope>NUCLEOTIDE SEQUENCE</scope>
    <source>
        <strain evidence="2">MT106</strain>
    </source>
</reference>
<feature type="region of interest" description="Disordered" evidence="1">
    <location>
        <begin position="1"/>
        <end position="25"/>
    </location>
</feature>
<protein>
    <submittedName>
        <fullName evidence="2">5405_t:CDS:1</fullName>
    </submittedName>
</protein>
<organism evidence="2 3">
    <name type="scientific">Ambispora gerdemannii</name>
    <dbReference type="NCBI Taxonomy" id="144530"/>
    <lineage>
        <taxon>Eukaryota</taxon>
        <taxon>Fungi</taxon>
        <taxon>Fungi incertae sedis</taxon>
        <taxon>Mucoromycota</taxon>
        <taxon>Glomeromycotina</taxon>
        <taxon>Glomeromycetes</taxon>
        <taxon>Archaeosporales</taxon>
        <taxon>Ambisporaceae</taxon>
        <taxon>Ambispora</taxon>
    </lineage>
</organism>
<evidence type="ECO:0000313" key="3">
    <source>
        <dbReference type="Proteomes" id="UP000789831"/>
    </source>
</evidence>
<dbReference type="AlphaFoldDB" id="A0A9N9G2Z6"/>
<proteinExistence type="predicted"/>
<keyword evidence="3" id="KW-1185">Reference proteome</keyword>
<dbReference type="EMBL" id="CAJVPL010001490">
    <property type="protein sequence ID" value="CAG8573624.1"/>
    <property type="molecule type" value="Genomic_DNA"/>
</dbReference>
<gene>
    <name evidence="2" type="ORF">AGERDE_LOCUS7763</name>
</gene>
<feature type="non-terminal residue" evidence="2">
    <location>
        <position position="1"/>
    </location>
</feature>
<sequence>MEKRNSNGKSSLKLGPSKKKSTCNSLQSVKSSFNVKKQISDDSWNFSHEIRNTPKPRRPNLGKGLEEFHKKILTSFTACFVDQYDDGVGIKTIFKEPRKTRVLKFPPELTAST</sequence>
<evidence type="ECO:0000313" key="2">
    <source>
        <dbReference type="EMBL" id="CAG8573624.1"/>
    </source>
</evidence>
<comment type="caution">
    <text evidence="2">The sequence shown here is derived from an EMBL/GenBank/DDBJ whole genome shotgun (WGS) entry which is preliminary data.</text>
</comment>